<gene>
    <name evidence="3" type="ORF">FKW77_002453</name>
</gene>
<dbReference type="InterPro" id="IPR036291">
    <property type="entry name" value="NAD(P)-bd_dom_sf"/>
</dbReference>
<evidence type="ECO:0000256" key="1">
    <source>
        <dbReference type="ARBA" id="ARBA00038376"/>
    </source>
</evidence>
<evidence type="ECO:0000313" key="4">
    <source>
        <dbReference type="Proteomes" id="UP000316270"/>
    </source>
</evidence>
<organism evidence="3 4">
    <name type="scientific">Venturia effusa</name>
    <dbReference type="NCBI Taxonomy" id="50376"/>
    <lineage>
        <taxon>Eukaryota</taxon>
        <taxon>Fungi</taxon>
        <taxon>Dikarya</taxon>
        <taxon>Ascomycota</taxon>
        <taxon>Pezizomycotina</taxon>
        <taxon>Dothideomycetes</taxon>
        <taxon>Pleosporomycetidae</taxon>
        <taxon>Venturiales</taxon>
        <taxon>Venturiaceae</taxon>
        <taxon>Venturia</taxon>
    </lineage>
</organism>
<dbReference type="GO" id="GO:0004074">
    <property type="term" value="F:biliverdin reductase [NAD(P)H] activity"/>
    <property type="evidence" value="ECO:0007669"/>
    <property type="project" value="TreeGrafter"/>
</dbReference>
<keyword evidence="4" id="KW-1185">Reference proteome</keyword>
<evidence type="ECO:0000313" key="3">
    <source>
        <dbReference type="EMBL" id="QDS78003.1"/>
    </source>
</evidence>
<proteinExistence type="inferred from homology"/>
<dbReference type="STRING" id="50376.A0A517LQZ5"/>
<dbReference type="Gene3D" id="3.40.50.720">
    <property type="entry name" value="NAD(P)-binding Rossmann-like Domain"/>
    <property type="match status" value="1"/>
</dbReference>
<dbReference type="AlphaFoldDB" id="A0A517LQZ5"/>
<dbReference type="EMBL" id="CP042203">
    <property type="protein sequence ID" value="QDS78003.1"/>
    <property type="molecule type" value="Genomic_DNA"/>
</dbReference>
<dbReference type="PANTHER" id="PTHR43355:SF2">
    <property type="entry name" value="FLAVIN REDUCTASE (NADPH)"/>
    <property type="match status" value="1"/>
</dbReference>
<dbReference type="Pfam" id="PF13460">
    <property type="entry name" value="NAD_binding_10"/>
    <property type="match status" value="1"/>
</dbReference>
<dbReference type="OrthoDB" id="10254221at2759"/>
<dbReference type="Proteomes" id="UP000316270">
    <property type="component" value="Chromosome 19"/>
</dbReference>
<protein>
    <recommendedName>
        <fullName evidence="2">NAD(P)-binding domain-containing protein</fullName>
    </recommendedName>
</protein>
<comment type="similarity">
    <text evidence="1">Belongs to the avfA family.</text>
</comment>
<reference evidence="3 4" key="1">
    <citation type="submission" date="2019-07" db="EMBL/GenBank/DDBJ databases">
        <title>Finished genome of Venturia effusa.</title>
        <authorList>
            <person name="Young C.A."/>
            <person name="Cox M.P."/>
            <person name="Ganley A.R.D."/>
            <person name="David W.J."/>
        </authorList>
    </citation>
    <scope>NUCLEOTIDE SEQUENCE [LARGE SCALE GENOMIC DNA]</scope>
    <source>
        <strain evidence="4">albino</strain>
    </source>
</reference>
<evidence type="ECO:0000259" key="2">
    <source>
        <dbReference type="Pfam" id="PF13460"/>
    </source>
</evidence>
<dbReference type="GO" id="GO:0042602">
    <property type="term" value="F:riboflavin reductase (NADPH) activity"/>
    <property type="evidence" value="ECO:0007669"/>
    <property type="project" value="TreeGrafter"/>
</dbReference>
<sequence>MSKQNILVLGATGASGLAFIKESLTHPTSPTLTLLIRTPSKLPKEYQDHPSITIITGQLDDPVALKSSLQNGITTVVSFLGAYISLSAFLYRTRETPIADSLPILFNAMRESDVRRILALSTPHALPQPQDVTSWAWWRYGLIVDFVAPQGNAEMKGIGERVSELGEEMEWTVFRVPHLNDGSAEEEVEAGFLGEGFGGSMELSRASLARWVLGEIGEGRWVGKAPVVGNRA</sequence>
<dbReference type="PANTHER" id="PTHR43355">
    <property type="entry name" value="FLAVIN REDUCTASE (NADPH)"/>
    <property type="match status" value="1"/>
</dbReference>
<dbReference type="InterPro" id="IPR051606">
    <property type="entry name" value="Polyketide_Oxido-like"/>
</dbReference>
<dbReference type="SUPFAM" id="SSF51735">
    <property type="entry name" value="NAD(P)-binding Rossmann-fold domains"/>
    <property type="match status" value="1"/>
</dbReference>
<accession>A0A517LQZ5</accession>
<dbReference type="InterPro" id="IPR016040">
    <property type="entry name" value="NAD(P)-bd_dom"/>
</dbReference>
<name>A0A517LQZ5_9PEZI</name>
<feature type="domain" description="NAD(P)-binding" evidence="2">
    <location>
        <begin position="10"/>
        <end position="213"/>
    </location>
</feature>